<proteinExistence type="predicted"/>
<feature type="transmembrane region" description="Helical" evidence="1">
    <location>
        <begin position="227"/>
        <end position="249"/>
    </location>
</feature>
<keyword evidence="3" id="KW-1185">Reference proteome</keyword>
<organism evidence="2 3">
    <name type="scientific">Cloacibacillus porcorum</name>
    <dbReference type="NCBI Taxonomy" id="1197717"/>
    <lineage>
        <taxon>Bacteria</taxon>
        <taxon>Thermotogati</taxon>
        <taxon>Synergistota</taxon>
        <taxon>Synergistia</taxon>
        <taxon>Synergistales</taxon>
        <taxon>Synergistaceae</taxon>
        <taxon>Cloacibacillus</taxon>
    </lineage>
</organism>
<feature type="transmembrane region" description="Helical" evidence="1">
    <location>
        <begin position="194"/>
        <end position="215"/>
    </location>
</feature>
<dbReference type="RefSeq" id="WP_066743844.1">
    <property type="nucleotide sequence ID" value="NZ_CP016757.1"/>
</dbReference>
<dbReference type="KEGG" id="cpor:BED41_05380"/>
<feature type="transmembrane region" description="Helical" evidence="1">
    <location>
        <begin position="308"/>
        <end position="328"/>
    </location>
</feature>
<accession>A0A1B2I3R2</accession>
<dbReference type="PANTHER" id="PTHR37814">
    <property type="entry name" value="CONSERVED MEMBRANE PROTEIN"/>
    <property type="match status" value="1"/>
</dbReference>
<evidence type="ECO:0008006" key="4">
    <source>
        <dbReference type="Google" id="ProtNLM"/>
    </source>
</evidence>
<name>A0A1B2I3R2_9BACT</name>
<evidence type="ECO:0000256" key="1">
    <source>
        <dbReference type="SAM" id="Phobius"/>
    </source>
</evidence>
<evidence type="ECO:0000313" key="3">
    <source>
        <dbReference type="Proteomes" id="UP000093044"/>
    </source>
</evidence>
<feature type="transmembrane region" description="Helical" evidence="1">
    <location>
        <begin position="269"/>
        <end position="296"/>
    </location>
</feature>
<gene>
    <name evidence="2" type="ORF">BED41_05380</name>
</gene>
<feature type="transmembrane region" description="Helical" evidence="1">
    <location>
        <begin position="46"/>
        <end position="68"/>
    </location>
</feature>
<feature type="transmembrane region" description="Helical" evidence="1">
    <location>
        <begin position="89"/>
        <end position="111"/>
    </location>
</feature>
<feature type="transmembrane region" description="Helical" evidence="1">
    <location>
        <begin position="117"/>
        <end position="140"/>
    </location>
</feature>
<feature type="transmembrane region" description="Helical" evidence="1">
    <location>
        <begin position="147"/>
        <end position="167"/>
    </location>
</feature>
<feature type="transmembrane region" description="Helical" evidence="1">
    <location>
        <begin position="334"/>
        <end position="355"/>
    </location>
</feature>
<keyword evidence="1" id="KW-1133">Transmembrane helix</keyword>
<dbReference type="EMBL" id="CP016757">
    <property type="protein sequence ID" value="ANZ44573.1"/>
    <property type="molecule type" value="Genomic_DNA"/>
</dbReference>
<dbReference type="AlphaFoldDB" id="A0A1B2I3R2"/>
<dbReference type="OrthoDB" id="4424890at2"/>
<keyword evidence="1" id="KW-0472">Membrane</keyword>
<evidence type="ECO:0000313" key="2">
    <source>
        <dbReference type="EMBL" id="ANZ44573.1"/>
    </source>
</evidence>
<dbReference type="PANTHER" id="PTHR37814:SF1">
    <property type="entry name" value="MEMBRANE PROTEIN"/>
    <property type="match status" value="1"/>
</dbReference>
<dbReference type="GeneID" id="83057286"/>
<dbReference type="STRING" id="1197717.BED41_05380"/>
<sequence>MNREKVSWSNVIKFAGAFIAFLIGSGFATGQEILQYFTAYGMKGLLAGLFTLVCLVYVGGDFIVTGFRERFSNTNDIYRYYCGKYIGGFYDYFAIAFLYMSYIVMVAGAGATLAQYYGLPTFVGCIGMAFVSAFTVTFGLGRIVDVIGTIGPAIVLFAIGIGLAAIFKNPEGIVRGAQMIEAAEVEMTKVGTNWFTSGMSYVGFSMLWLAAFLAAMGQKANSAKEAVIGTTLGATGFVVGIIIMMLGLLANLDAVAMTDIPSLILAERIYPPIATVFSLIIMGGIYTTSVPLLWSVSARFSQEKTRKFYLLTVGLAVSGCVVGLLLPFQRIVNIIYGINGYVGIMLILFMIVTTVRNMKKAA</sequence>
<protein>
    <recommendedName>
        <fullName evidence="4">Membrane protein YkvI</fullName>
    </recommendedName>
</protein>
<dbReference type="InterPro" id="IPR038728">
    <property type="entry name" value="YkvI-like"/>
</dbReference>
<reference evidence="2" key="1">
    <citation type="submission" date="2016-08" db="EMBL/GenBank/DDBJ databases">
        <title>Complete genome of Cloacibacillus porcorum.</title>
        <authorList>
            <person name="Looft T."/>
            <person name="Bayles D.O."/>
            <person name="Alt D.P."/>
        </authorList>
    </citation>
    <scope>NUCLEOTIDE SEQUENCE [LARGE SCALE GENOMIC DNA]</scope>
    <source>
        <strain evidence="2">CL-84</strain>
    </source>
</reference>
<keyword evidence="1" id="KW-0812">Transmembrane</keyword>
<dbReference type="Proteomes" id="UP000093044">
    <property type="component" value="Chromosome"/>
</dbReference>